<dbReference type="InterPro" id="IPR036615">
    <property type="entry name" value="Mur_ligase_C_dom_sf"/>
</dbReference>
<comment type="subcellular location">
    <subcellularLocation>
        <location evidence="10">Cytoplasm</location>
    </subcellularLocation>
</comment>
<dbReference type="Gene3D" id="3.40.1190.10">
    <property type="entry name" value="Mur-like, catalytic domain"/>
    <property type="match status" value="1"/>
</dbReference>
<keyword evidence="9 10" id="KW-0961">Cell wall biogenesis/degradation</keyword>
<evidence type="ECO:0000256" key="2">
    <source>
        <dbReference type="ARBA" id="ARBA00022598"/>
    </source>
</evidence>
<dbReference type="PANTHER" id="PTHR43024">
    <property type="entry name" value="UDP-N-ACETYLMURAMOYL-TRIPEPTIDE--D-ALANYL-D-ALANINE LIGASE"/>
    <property type="match status" value="1"/>
</dbReference>
<dbReference type="GO" id="GO:0051301">
    <property type="term" value="P:cell division"/>
    <property type="evidence" value="ECO:0007669"/>
    <property type="project" value="UniProtKB-KW"/>
</dbReference>
<sequence>MSGFDPAVVAESCGGTWYADALPSRLTGFSQDTRRLQKGDCFVALVTDSRDGHDFLEAAKEAGASSVLVSQPFSNFSLPQLCVPDTLIAFQKIARYHRQAFSGKVIGVTGSCGKTTTKELTATLLGEGVLKTEGNLNNFIGVPLTLTRLDQSTHHFGVVEAGINEPGEMDTLAQMIEADVAICTMVGEAHLEKLGSVEGVAREKSRLGELARPGAPMLFPAQCLRYPEFRRFGARAWVAAPPGSDLPEGNFNRLNYKTEPNEEGGCRLKIESAALVPGIYDLPVSSPGLVSDAVLAITATRLCGISEKDIQVRLKQWKLGKHRGDWINLGQCLIYDDCYNANPSSIAEALAAFVSRSANEQSRLFILGGMKELGDESQALHEKVGRNLPVREEDRVVFIGNEAEGYLTGLKASGFPVSSVEVFATALDAVDSVKNFCGSVFLKGSRAYALEQLLECFSEEKEVSC</sequence>
<dbReference type="InterPro" id="IPR051046">
    <property type="entry name" value="MurCDEF_CellWall_CoF430Synth"/>
</dbReference>
<evidence type="ECO:0000256" key="6">
    <source>
        <dbReference type="ARBA" id="ARBA00022960"/>
    </source>
</evidence>
<dbReference type="PANTHER" id="PTHR43024:SF1">
    <property type="entry name" value="UDP-N-ACETYLMURAMOYL-TRIPEPTIDE--D-ALANYL-D-ALANINE LIGASE"/>
    <property type="match status" value="1"/>
</dbReference>
<gene>
    <name evidence="13" type="primary">murF</name>
    <name evidence="13" type="ORF">RZN69_10655</name>
</gene>
<comment type="pathway">
    <text evidence="10">Cell wall biogenesis; peptidoglycan biosynthesis.</text>
</comment>
<evidence type="ECO:0000256" key="4">
    <source>
        <dbReference type="ARBA" id="ARBA00022741"/>
    </source>
</evidence>
<dbReference type="RefSeq" id="WP_317836107.1">
    <property type="nucleotide sequence ID" value="NZ_CP136920.1"/>
</dbReference>
<evidence type="ECO:0000256" key="1">
    <source>
        <dbReference type="ARBA" id="ARBA00022490"/>
    </source>
</evidence>
<evidence type="ECO:0000256" key="3">
    <source>
        <dbReference type="ARBA" id="ARBA00022618"/>
    </source>
</evidence>
<keyword evidence="4" id="KW-0547">Nucleotide-binding</keyword>
<dbReference type="AlphaFoldDB" id="A0AAQ3QXC7"/>
<dbReference type="EMBL" id="CP136920">
    <property type="protein sequence ID" value="WOO43548.1"/>
    <property type="molecule type" value="Genomic_DNA"/>
</dbReference>
<feature type="domain" description="Mur ligase C-terminal" evidence="11">
    <location>
        <begin position="323"/>
        <end position="434"/>
    </location>
</feature>
<organism evidence="13 14">
    <name type="scientific">Rubellicoccus peritrichatus</name>
    <dbReference type="NCBI Taxonomy" id="3080537"/>
    <lineage>
        <taxon>Bacteria</taxon>
        <taxon>Pseudomonadati</taxon>
        <taxon>Verrucomicrobiota</taxon>
        <taxon>Opitutia</taxon>
        <taxon>Puniceicoccales</taxon>
        <taxon>Cerasicoccaceae</taxon>
        <taxon>Rubellicoccus</taxon>
    </lineage>
</organism>
<feature type="domain" description="Mur ligase central" evidence="12">
    <location>
        <begin position="108"/>
        <end position="217"/>
    </location>
</feature>
<evidence type="ECO:0000259" key="12">
    <source>
        <dbReference type="Pfam" id="PF08245"/>
    </source>
</evidence>
<dbReference type="GO" id="GO:0005524">
    <property type="term" value="F:ATP binding"/>
    <property type="evidence" value="ECO:0007669"/>
    <property type="project" value="UniProtKB-KW"/>
</dbReference>
<evidence type="ECO:0000256" key="9">
    <source>
        <dbReference type="ARBA" id="ARBA00023316"/>
    </source>
</evidence>
<dbReference type="Gene3D" id="3.90.190.20">
    <property type="entry name" value="Mur ligase, C-terminal domain"/>
    <property type="match status" value="1"/>
</dbReference>
<dbReference type="GO" id="GO:0071555">
    <property type="term" value="P:cell wall organization"/>
    <property type="evidence" value="ECO:0007669"/>
    <property type="project" value="UniProtKB-KW"/>
</dbReference>
<dbReference type="InterPro" id="IPR004101">
    <property type="entry name" value="Mur_ligase_C"/>
</dbReference>
<evidence type="ECO:0000259" key="11">
    <source>
        <dbReference type="Pfam" id="PF02875"/>
    </source>
</evidence>
<dbReference type="GO" id="GO:0047480">
    <property type="term" value="F:UDP-N-acetylmuramoyl-tripeptide-D-alanyl-D-alanine ligase activity"/>
    <property type="evidence" value="ECO:0007669"/>
    <property type="project" value="UniProtKB-EC"/>
</dbReference>
<dbReference type="GO" id="GO:0009252">
    <property type="term" value="P:peptidoglycan biosynthetic process"/>
    <property type="evidence" value="ECO:0007669"/>
    <property type="project" value="UniProtKB-KW"/>
</dbReference>
<dbReference type="Proteomes" id="UP001304300">
    <property type="component" value="Chromosome"/>
</dbReference>
<comment type="function">
    <text evidence="10">Involved in cell wall formation. Catalyzes the final step in the synthesis of UDP-N-acetylmuramoyl-pentapeptide, the precursor of murein.</text>
</comment>
<name>A0AAQ3QXC7_9BACT</name>
<dbReference type="EC" id="6.3.2.10" evidence="10"/>
<evidence type="ECO:0000256" key="10">
    <source>
        <dbReference type="RuleBase" id="RU004136"/>
    </source>
</evidence>
<dbReference type="Pfam" id="PF02875">
    <property type="entry name" value="Mur_ligase_C"/>
    <property type="match status" value="1"/>
</dbReference>
<reference evidence="13 14" key="1">
    <citation type="submission" date="2023-10" db="EMBL/GenBank/DDBJ databases">
        <title>Rubellicoccus peritrichatus gen. nov., sp. nov., isolated from an algae of coral reef tank.</title>
        <authorList>
            <person name="Luo J."/>
        </authorList>
    </citation>
    <scope>NUCLEOTIDE SEQUENCE [LARGE SCALE GENOMIC DNA]</scope>
    <source>
        <strain evidence="13 14">CR14</strain>
    </source>
</reference>
<dbReference type="Gene3D" id="3.40.1390.10">
    <property type="entry name" value="MurE/MurF, N-terminal domain"/>
    <property type="match status" value="1"/>
</dbReference>
<keyword evidence="6 10" id="KW-0133">Cell shape</keyword>
<dbReference type="SUPFAM" id="SSF63418">
    <property type="entry name" value="MurE/MurF N-terminal domain"/>
    <property type="match status" value="1"/>
</dbReference>
<evidence type="ECO:0000313" key="13">
    <source>
        <dbReference type="EMBL" id="WOO43548.1"/>
    </source>
</evidence>
<dbReference type="SUPFAM" id="SSF53623">
    <property type="entry name" value="MurD-like peptide ligases, catalytic domain"/>
    <property type="match status" value="1"/>
</dbReference>
<dbReference type="GO" id="GO:0005737">
    <property type="term" value="C:cytoplasm"/>
    <property type="evidence" value="ECO:0007669"/>
    <property type="project" value="UniProtKB-SubCell"/>
</dbReference>
<dbReference type="InterPro" id="IPR035911">
    <property type="entry name" value="MurE/MurF_N"/>
</dbReference>
<evidence type="ECO:0000313" key="14">
    <source>
        <dbReference type="Proteomes" id="UP001304300"/>
    </source>
</evidence>
<dbReference type="SUPFAM" id="SSF53244">
    <property type="entry name" value="MurD-like peptide ligases, peptide-binding domain"/>
    <property type="match status" value="1"/>
</dbReference>
<dbReference type="Pfam" id="PF08245">
    <property type="entry name" value="Mur_ligase_M"/>
    <property type="match status" value="1"/>
</dbReference>
<keyword evidence="1" id="KW-0963">Cytoplasm</keyword>
<dbReference type="GO" id="GO:0008360">
    <property type="term" value="P:regulation of cell shape"/>
    <property type="evidence" value="ECO:0007669"/>
    <property type="project" value="UniProtKB-KW"/>
</dbReference>
<dbReference type="InterPro" id="IPR013221">
    <property type="entry name" value="Mur_ligase_cen"/>
</dbReference>
<evidence type="ECO:0000256" key="7">
    <source>
        <dbReference type="ARBA" id="ARBA00022984"/>
    </source>
</evidence>
<dbReference type="NCBIfam" id="TIGR01143">
    <property type="entry name" value="murF"/>
    <property type="match status" value="1"/>
</dbReference>
<keyword evidence="3 10" id="KW-0132">Cell division</keyword>
<protein>
    <recommendedName>
        <fullName evidence="10">UDP-N-acetylmuramoyl-tripeptide--D-alanyl-D-alanine ligase</fullName>
        <ecNumber evidence="10">6.3.2.10</ecNumber>
    </recommendedName>
</protein>
<evidence type="ECO:0000256" key="8">
    <source>
        <dbReference type="ARBA" id="ARBA00023306"/>
    </source>
</evidence>
<keyword evidence="2 13" id="KW-0436">Ligase</keyword>
<dbReference type="KEGG" id="puo:RZN69_10655"/>
<keyword evidence="14" id="KW-1185">Reference proteome</keyword>
<proteinExistence type="predicted"/>
<comment type="catalytic activity">
    <reaction evidence="10">
        <text>D-alanyl-D-alanine + UDP-N-acetyl-alpha-D-muramoyl-L-alanyl-gamma-D-glutamyl-meso-2,6-diaminopimelate + ATP = UDP-N-acetyl-alpha-D-muramoyl-L-alanyl-gamma-D-glutamyl-meso-2,6-diaminopimeloyl-D-alanyl-D-alanine + ADP + phosphate + H(+)</text>
        <dbReference type="Rhea" id="RHEA:28374"/>
        <dbReference type="ChEBI" id="CHEBI:15378"/>
        <dbReference type="ChEBI" id="CHEBI:30616"/>
        <dbReference type="ChEBI" id="CHEBI:43474"/>
        <dbReference type="ChEBI" id="CHEBI:57822"/>
        <dbReference type="ChEBI" id="CHEBI:61386"/>
        <dbReference type="ChEBI" id="CHEBI:83905"/>
        <dbReference type="ChEBI" id="CHEBI:456216"/>
        <dbReference type="EC" id="6.3.2.10"/>
    </reaction>
</comment>
<dbReference type="InterPro" id="IPR005863">
    <property type="entry name" value="UDP-N-AcMur_synth"/>
</dbReference>
<keyword evidence="7 10" id="KW-0573">Peptidoglycan synthesis</keyword>
<keyword evidence="5" id="KW-0067">ATP-binding</keyword>
<dbReference type="InterPro" id="IPR036565">
    <property type="entry name" value="Mur-like_cat_sf"/>
</dbReference>
<evidence type="ECO:0000256" key="5">
    <source>
        <dbReference type="ARBA" id="ARBA00022840"/>
    </source>
</evidence>
<accession>A0AAQ3QXC7</accession>
<keyword evidence="8 10" id="KW-0131">Cell cycle</keyword>